<dbReference type="AlphaFoldDB" id="W6NM74"/>
<dbReference type="GeneID" id="29419573"/>
<comment type="caution">
    <text evidence="2">The sequence shown here is derived from an EMBL/GenBank/DDBJ whole genome shotgun (WGS) entry which is preliminary data.</text>
</comment>
<sequence length="130" mass="14362">MSKHHRKYENNGFNLSDLLKNIDISQLMSILSSMGGIGGLGGGSRNDNIGSILNNLNLGDLGNGGNSDDGNFNDSNIKSKLSSLEKRLSSLENRNQMQNDLLEKVRELQKSPDAAKYLNDFISNNNKRHR</sequence>
<dbReference type="EMBL" id="CBXI010000044">
    <property type="protein sequence ID" value="CDL92917.1"/>
    <property type="molecule type" value="Genomic_DNA"/>
</dbReference>
<gene>
    <name evidence="2" type="ORF">CTDIVETGP_2987</name>
</gene>
<protein>
    <submittedName>
        <fullName evidence="2">Uncharacterized protein</fullName>
    </submittedName>
</protein>
<evidence type="ECO:0000313" key="3">
    <source>
        <dbReference type="Proteomes" id="UP000019482"/>
    </source>
</evidence>
<name>W6NM74_CLOTY</name>
<dbReference type="Proteomes" id="UP000019482">
    <property type="component" value="Unassembled WGS sequence"/>
</dbReference>
<accession>W6NM74</accession>
<keyword evidence="1" id="KW-0175">Coiled coil</keyword>
<reference evidence="2 3" key="1">
    <citation type="journal article" date="2015" name="Genome Announc.">
        <title>Draft Genome Sequence of Clostridium tyrobutyricum Strain DIVETGP, Isolated from Cow's Milk for Grana Padano Production.</title>
        <authorList>
            <person name="Soggiu A."/>
            <person name="Piras C."/>
            <person name="Gaiarsa S."/>
            <person name="Sassera D."/>
            <person name="Roncada P."/>
            <person name="Bendixen E."/>
            <person name="Brasca M."/>
            <person name="Bonizzi L."/>
        </authorList>
    </citation>
    <scope>NUCLEOTIDE SEQUENCE [LARGE SCALE GENOMIC DNA]</scope>
    <source>
        <strain evidence="2 3">DIVETGP</strain>
    </source>
</reference>
<evidence type="ECO:0000313" key="2">
    <source>
        <dbReference type="EMBL" id="CDL92917.1"/>
    </source>
</evidence>
<organism evidence="2 3">
    <name type="scientific">Clostridium tyrobutyricum DIVETGP</name>
    <dbReference type="NCBI Taxonomy" id="1408889"/>
    <lineage>
        <taxon>Bacteria</taxon>
        <taxon>Bacillati</taxon>
        <taxon>Bacillota</taxon>
        <taxon>Clostridia</taxon>
        <taxon>Eubacteriales</taxon>
        <taxon>Clostridiaceae</taxon>
        <taxon>Clostridium</taxon>
    </lineage>
</organism>
<dbReference type="RefSeq" id="WP_017894941.1">
    <property type="nucleotide sequence ID" value="NZ_CBXI010000044.1"/>
</dbReference>
<proteinExistence type="predicted"/>
<feature type="coiled-coil region" evidence="1">
    <location>
        <begin position="74"/>
        <end position="111"/>
    </location>
</feature>
<evidence type="ECO:0000256" key="1">
    <source>
        <dbReference type="SAM" id="Coils"/>
    </source>
</evidence>
<keyword evidence="3" id="KW-1185">Reference proteome</keyword>